<keyword evidence="2" id="KW-1185">Reference proteome</keyword>
<dbReference type="Proteomes" id="UP000002709">
    <property type="component" value="Chromosome"/>
</dbReference>
<evidence type="ECO:0000313" key="1">
    <source>
        <dbReference type="EMBL" id="ABB24752.1"/>
    </source>
</evidence>
<accession>Q3B1M9</accession>
<evidence type="ECO:0000313" key="2">
    <source>
        <dbReference type="Proteomes" id="UP000002709"/>
    </source>
</evidence>
<organism evidence="1 2">
    <name type="scientific">Chlorobium luteolum (strain DSM 273 / BCRC 81028 / 2530)</name>
    <name type="common">Pelodictyon luteolum</name>
    <dbReference type="NCBI Taxonomy" id="319225"/>
    <lineage>
        <taxon>Bacteria</taxon>
        <taxon>Pseudomonadati</taxon>
        <taxon>Chlorobiota</taxon>
        <taxon>Chlorobiia</taxon>
        <taxon>Chlorobiales</taxon>
        <taxon>Chlorobiaceae</taxon>
        <taxon>Chlorobium/Pelodictyon group</taxon>
        <taxon>Pelodictyon</taxon>
    </lineage>
</organism>
<dbReference type="STRING" id="319225.Plut_1910"/>
<dbReference type="AlphaFoldDB" id="Q3B1M9"/>
<dbReference type="HOGENOM" id="CLU_2288867_0_0_10"/>
<dbReference type="eggNOG" id="COG4679">
    <property type="taxonomic scope" value="Bacteria"/>
</dbReference>
<name>Q3B1M9_CHLL3</name>
<reference evidence="2" key="1">
    <citation type="submission" date="2005-08" db="EMBL/GenBank/DDBJ databases">
        <title>Complete sequence of Pelodictyon luteolum DSM 273.</title>
        <authorList>
            <consortium name="US DOE Joint Genome Institute"/>
            <person name="Copeland A."/>
            <person name="Lucas S."/>
            <person name="Lapidus A."/>
            <person name="Barry K."/>
            <person name="Detter J.C."/>
            <person name="Glavina T."/>
            <person name="Hammon N."/>
            <person name="Israni S."/>
            <person name="Pitluck S."/>
            <person name="Bryant D."/>
            <person name="Schmutz J."/>
            <person name="Larimer F."/>
            <person name="Land M."/>
            <person name="Kyrpides N."/>
            <person name="Ivanova N."/>
            <person name="Richardson P."/>
        </authorList>
    </citation>
    <scope>NUCLEOTIDE SEQUENCE [LARGE SCALE GENOMIC DNA]</scope>
    <source>
        <strain evidence="2">DSM 273 / BCRC 81028 / 2530</strain>
    </source>
</reference>
<dbReference type="EMBL" id="CP000096">
    <property type="protein sequence ID" value="ABB24752.1"/>
    <property type="molecule type" value="Genomic_DNA"/>
</dbReference>
<proteinExistence type="predicted"/>
<dbReference type="RefSeq" id="WP_011358622.1">
    <property type="nucleotide sequence ID" value="NC_007512.1"/>
</dbReference>
<gene>
    <name evidence="1" type="ordered locus">Plut_1910</name>
</gene>
<dbReference type="KEGG" id="plt:Plut_1910"/>
<evidence type="ECO:0008006" key="3">
    <source>
        <dbReference type="Google" id="ProtNLM"/>
    </source>
</evidence>
<dbReference type="InterPro" id="IPR009241">
    <property type="entry name" value="HigB-like"/>
</dbReference>
<dbReference type="Pfam" id="PF05973">
    <property type="entry name" value="Gp49"/>
    <property type="match status" value="1"/>
</dbReference>
<sequence length="101" mass="11826">MNTWIPFLTRKSRRFFGCFDWYESYIRYRPSISIKFQGSDGIWEIRAQQGSNAFRLLGFLDGGRLVVLTNGFRKKSQKTPASEIALATKRKHDYLERNNNG</sequence>
<protein>
    <recommendedName>
        <fullName evidence="3">Type II toxin-antitoxin system RelE/ParE family toxin</fullName>
    </recommendedName>
</protein>